<dbReference type="RefSeq" id="XP_014677303.1">
    <property type="nucleotide sequence ID" value="XM_014821817.1"/>
</dbReference>
<dbReference type="InterPro" id="IPR035914">
    <property type="entry name" value="Sperma_CUB_dom_sf"/>
</dbReference>
<evidence type="ECO:0000313" key="7">
    <source>
        <dbReference type="RefSeq" id="XP_014677303.1"/>
    </source>
</evidence>
<keyword evidence="3" id="KW-0812">Transmembrane</keyword>
<evidence type="ECO:0000256" key="2">
    <source>
        <dbReference type="PROSITE-ProRule" id="PRU00059"/>
    </source>
</evidence>
<accession>A0ABM1EYN2</accession>
<protein>
    <submittedName>
        <fullName evidence="7">Uncharacterized protein LOC106817163</fullName>
    </submittedName>
</protein>
<keyword evidence="3" id="KW-1133">Transmembrane helix</keyword>
<dbReference type="PROSITE" id="PS01180">
    <property type="entry name" value="CUB"/>
    <property type="match status" value="1"/>
</dbReference>
<feature type="domain" description="CUB" evidence="5">
    <location>
        <begin position="34"/>
        <end position="149"/>
    </location>
</feature>
<feature type="transmembrane region" description="Helical" evidence="3">
    <location>
        <begin position="219"/>
        <end position="244"/>
    </location>
</feature>
<evidence type="ECO:0000313" key="6">
    <source>
        <dbReference type="Proteomes" id="UP000695022"/>
    </source>
</evidence>
<feature type="chain" id="PRO_5045664299" evidence="4">
    <location>
        <begin position="21"/>
        <end position="283"/>
    </location>
</feature>
<keyword evidence="4" id="KW-0732">Signal</keyword>
<evidence type="ECO:0000259" key="5">
    <source>
        <dbReference type="PROSITE" id="PS01180"/>
    </source>
</evidence>
<sequence length="283" mass="30315">MHVCSFIGLLSLAIVQSSRADDFTPIVAPVHGECRSFAADSIDVGTTAAPPVVVIQQAVKLTSQQCWWKLVAPPGRRLLVHVTYGVCSAVANSRFDIYEYVGGAQRHLLDTCNEMQSVYITSQTNAVVIYLKGEPAAVYQGFEAFVEAYSVYNSVGMKMLSPQSTTVPVAPSMGTMRTHTDGVNESTATPSILTSEVSSGSAISAPAETVAPPARGGKLFMVVASVAAAVAVLLIVGLTAYIVITRRRNKETKVPTIRFNYSTSEKCRTELQSQPPPGGRIQW</sequence>
<comment type="caution">
    <text evidence="2">Lacks conserved residue(s) required for the propagation of feature annotation.</text>
</comment>
<evidence type="ECO:0000256" key="1">
    <source>
        <dbReference type="ARBA" id="ARBA00023157"/>
    </source>
</evidence>
<evidence type="ECO:0000256" key="4">
    <source>
        <dbReference type="SAM" id="SignalP"/>
    </source>
</evidence>
<keyword evidence="6" id="KW-1185">Reference proteome</keyword>
<name>A0ABM1EYN2_PRICU</name>
<keyword evidence="3" id="KW-0472">Membrane</keyword>
<dbReference type="GeneID" id="106817163"/>
<keyword evidence="1" id="KW-1015">Disulfide bond</keyword>
<proteinExistence type="predicted"/>
<dbReference type="Proteomes" id="UP000695022">
    <property type="component" value="Unplaced"/>
</dbReference>
<dbReference type="SUPFAM" id="SSF49854">
    <property type="entry name" value="Spermadhesin, CUB domain"/>
    <property type="match status" value="1"/>
</dbReference>
<evidence type="ECO:0000256" key="3">
    <source>
        <dbReference type="SAM" id="Phobius"/>
    </source>
</evidence>
<gene>
    <name evidence="7" type="primary">LOC106817163</name>
</gene>
<feature type="signal peptide" evidence="4">
    <location>
        <begin position="1"/>
        <end position="20"/>
    </location>
</feature>
<reference evidence="7" key="1">
    <citation type="submission" date="2025-08" db="UniProtKB">
        <authorList>
            <consortium name="RefSeq"/>
        </authorList>
    </citation>
    <scope>IDENTIFICATION</scope>
</reference>
<organism evidence="6 7">
    <name type="scientific">Priapulus caudatus</name>
    <name type="common">Priapulid worm</name>
    <dbReference type="NCBI Taxonomy" id="37621"/>
    <lineage>
        <taxon>Eukaryota</taxon>
        <taxon>Metazoa</taxon>
        <taxon>Ecdysozoa</taxon>
        <taxon>Scalidophora</taxon>
        <taxon>Priapulida</taxon>
        <taxon>Priapulimorpha</taxon>
        <taxon>Priapulimorphida</taxon>
        <taxon>Priapulidae</taxon>
        <taxon>Priapulus</taxon>
    </lineage>
</organism>
<dbReference type="InterPro" id="IPR000859">
    <property type="entry name" value="CUB_dom"/>
</dbReference>